<proteinExistence type="predicted"/>
<organism evidence="3 4">
    <name type="scientific">Sphingomonas longa</name>
    <dbReference type="NCBI Taxonomy" id="2778730"/>
    <lineage>
        <taxon>Bacteria</taxon>
        <taxon>Pseudomonadati</taxon>
        <taxon>Pseudomonadota</taxon>
        <taxon>Alphaproteobacteria</taxon>
        <taxon>Sphingomonadales</taxon>
        <taxon>Sphingomonadaceae</taxon>
        <taxon>Sphingomonas</taxon>
    </lineage>
</organism>
<feature type="domain" description="D-alanyl-D-alanine carboxypeptidase-like core" evidence="2">
    <location>
        <begin position="52"/>
        <end position="180"/>
    </location>
</feature>
<dbReference type="PANTHER" id="PTHR34385">
    <property type="entry name" value="D-ALANYL-D-ALANINE CARBOXYPEPTIDASE"/>
    <property type="match status" value="1"/>
</dbReference>
<protein>
    <submittedName>
        <fullName evidence="3">M15 family metallopeptidase</fullName>
    </submittedName>
</protein>
<comment type="caution">
    <text evidence="3">The sequence shown here is derived from an EMBL/GenBank/DDBJ whole genome shotgun (WGS) entry which is preliminary data.</text>
</comment>
<dbReference type="InterPro" id="IPR052179">
    <property type="entry name" value="DD-CPase-like"/>
</dbReference>
<dbReference type="InterPro" id="IPR003709">
    <property type="entry name" value="VanY-like_core_dom"/>
</dbReference>
<name>A0ABS2D5S0_9SPHN</name>
<evidence type="ECO:0000313" key="4">
    <source>
        <dbReference type="Proteomes" id="UP000763641"/>
    </source>
</evidence>
<keyword evidence="4" id="KW-1185">Reference proteome</keyword>
<dbReference type="PANTHER" id="PTHR34385:SF1">
    <property type="entry name" value="PEPTIDOGLYCAN L-ALANYL-D-GLUTAMATE ENDOPEPTIDASE CWLK"/>
    <property type="match status" value="1"/>
</dbReference>
<dbReference type="CDD" id="cd14852">
    <property type="entry name" value="LD-carboxypeptidase"/>
    <property type="match status" value="1"/>
</dbReference>
<evidence type="ECO:0000256" key="1">
    <source>
        <dbReference type="SAM" id="MobiDB-lite"/>
    </source>
</evidence>
<evidence type="ECO:0000259" key="2">
    <source>
        <dbReference type="Pfam" id="PF02557"/>
    </source>
</evidence>
<dbReference type="EMBL" id="JAFEMC010000002">
    <property type="protein sequence ID" value="MBM6576255.1"/>
    <property type="molecule type" value="Genomic_DNA"/>
</dbReference>
<accession>A0ABS2D5S0</accession>
<sequence length="238" mass="25576">MLLMLLLQATAPNPALVPTPDGRVLGHFPYGDVAPGELVDAPTGFGIHACRIRRDVLPDLQRLLMAAAGDPGVGGTLRGLSCHRSIQRQSGVFRTGGEGDAESRSISVAPPGHSEHTTGYAIDFAIRPSPNCPDIEACMANLPAAKWLIANAPRFGFEMSFPAGNAQRVKWEPWHWRWVGTTRATPGAAQARFLFAKARAAFPADPGIAEPLKIVLTGQPNAPVRPVVKADKKKKRKR</sequence>
<dbReference type="Proteomes" id="UP000763641">
    <property type="component" value="Unassembled WGS sequence"/>
</dbReference>
<dbReference type="InterPro" id="IPR058193">
    <property type="entry name" value="VanY/YodJ_core_dom"/>
</dbReference>
<dbReference type="SUPFAM" id="SSF55166">
    <property type="entry name" value="Hedgehog/DD-peptidase"/>
    <property type="match status" value="1"/>
</dbReference>
<evidence type="ECO:0000313" key="3">
    <source>
        <dbReference type="EMBL" id="MBM6576255.1"/>
    </source>
</evidence>
<dbReference type="Pfam" id="PF02557">
    <property type="entry name" value="VanY"/>
    <property type="match status" value="1"/>
</dbReference>
<dbReference type="Gene3D" id="3.30.1380.10">
    <property type="match status" value="1"/>
</dbReference>
<reference evidence="3 4" key="1">
    <citation type="submission" date="2020-12" db="EMBL/GenBank/DDBJ databases">
        <title>Sphingomonas sp.</title>
        <authorList>
            <person name="Kim M.K."/>
        </authorList>
    </citation>
    <scope>NUCLEOTIDE SEQUENCE [LARGE SCALE GENOMIC DNA]</scope>
    <source>
        <strain evidence="3 4">BT552</strain>
    </source>
</reference>
<dbReference type="RefSeq" id="WP_204197541.1">
    <property type="nucleotide sequence ID" value="NZ_JAFEMC010000002.1"/>
</dbReference>
<gene>
    <name evidence="3" type="ORF">ILT43_07715</name>
</gene>
<feature type="region of interest" description="Disordered" evidence="1">
    <location>
        <begin position="93"/>
        <end position="112"/>
    </location>
</feature>
<dbReference type="InterPro" id="IPR009045">
    <property type="entry name" value="Zn_M74/Hedgehog-like"/>
</dbReference>